<keyword evidence="1" id="KW-0472">Membrane</keyword>
<accession>A0A1E3XF91</accession>
<evidence type="ECO:0000256" key="1">
    <source>
        <dbReference type="SAM" id="Phobius"/>
    </source>
</evidence>
<dbReference type="Proteomes" id="UP000094056">
    <property type="component" value="Unassembled WGS sequence"/>
</dbReference>
<evidence type="ECO:0000313" key="3">
    <source>
        <dbReference type="Proteomes" id="UP000094056"/>
    </source>
</evidence>
<name>A0A1E3XF91_9BACT</name>
<protein>
    <recommendedName>
        <fullName evidence="4">DUF1640 domain-containing protein</fullName>
    </recommendedName>
</protein>
<keyword evidence="1" id="KW-0812">Transmembrane</keyword>
<dbReference type="AlphaFoldDB" id="A0A1E3XF91"/>
<dbReference type="EMBL" id="MAYW01000009">
    <property type="protein sequence ID" value="ODS34302.1"/>
    <property type="molecule type" value="Genomic_DNA"/>
</dbReference>
<proteinExistence type="predicted"/>
<reference evidence="2 3" key="1">
    <citation type="submission" date="2016-07" db="EMBL/GenBank/DDBJ databases">
        <title>Draft genome of Scalindua rubra, obtained from a brine-seawater interface in the Red Sea, sheds light on salt adaptation in anammox bacteria.</title>
        <authorList>
            <person name="Speth D.R."/>
            <person name="Lagkouvardos I."/>
            <person name="Wang Y."/>
            <person name="Qian P.-Y."/>
            <person name="Dutilh B.E."/>
            <person name="Jetten M.S."/>
        </authorList>
    </citation>
    <scope>NUCLEOTIDE SEQUENCE [LARGE SCALE GENOMIC DNA]</scope>
    <source>
        <strain evidence="2">BSI-1</strain>
    </source>
</reference>
<evidence type="ECO:0000313" key="2">
    <source>
        <dbReference type="EMBL" id="ODS34302.1"/>
    </source>
</evidence>
<evidence type="ECO:0008006" key="4">
    <source>
        <dbReference type="Google" id="ProtNLM"/>
    </source>
</evidence>
<dbReference type="NCBIfam" id="NF047472">
    <property type="entry name" value="LA_3696_Nterm"/>
    <property type="match status" value="1"/>
</dbReference>
<feature type="transmembrane region" description="Helical" evidence="1">
    <location>
        <begin position="93"/>
        <end position="116"/>
    </location>
</feature>
<organism evidence="2 3">
    <name type="scientific">Candidatus Scalindua rubra</name>
    <dbReference type="NCBI Taxonomy" id="1872076"/>
    <lineage>
        <taxon>Bacteria</taxon>
        <taxon>Pseudomonadati</taxon>
        <taxon>Planctomycetota</taxon>
        <taxon>Candidatus Brocadiia</taxon>
        <taxon>Candidatus Brocadiales</taxon>
        <taxon>Candidatus Scalinduaceae</taxon>
        <taxon>Candidatus Scalindua</taxon>
    </lineage>
</organism>
<comment type="caution">
    <text evidence="2">The sequence shown here is derived from an EMBL/GenBank/DDBJ whole genome shotgun (WGS) entry which is preliminary data.</text>
</comment>
<keyword evidence="1" id="KW-1133">Transmembrane helix</keyword>
<gene>
    <name evidence="2" type="ORF">SCARUB_00561</name>
</gene>
<sequence>MPIVVKIPKKVENILGEEGSSELIDFINTAFNDHKIDIIREVELRFESKLEALKSELRKEIVESSAKLRNEVTESIGALRNEMAESKVEIIKWMFIFWIGTTFTLLGGVAALIKILI</sequence>